<gene>
    <name evidence="1" type="ORF">TTHERM_01105000</name>
</gene>
<organism evidence="1 2">
    <name type="scientific">Tetrahymena thermophila (strain SB210)</name>
    <dbReference type="NCBI Taxonomy" id="312017"/>
    <lineage>
        <taxon>Eukaryota</taxon>
        <taxon>Sar</taxon>
        <taxon>Alveolata</taxon>
        <taxon>Ciliophora</taxon>
        <taxon>Intramacronucleata</taxon>
        <taxon>Oligohymenophorea</taxon>
        <taxon>Hymenostomatida</taxon>
        <taxon>Tetrahymenina</taxon>
        <taxon>Tetrahymenidae</taxon>
        <taxon>Tetrahymena</taxon>
    </lineage>
</organism>
<dbReference type="AlphaFoldDB" id="Q24D59"/>
<name>Q24D59_TETTS</name>
<dbReference type="EMBL" id="GG662332">
    <property type="protein sequence ID" value="EAS05730.2"/>
    <property type="molecule type" value="Genomic_DNA"/>
</dbReference>
<dbReference type="RefSeq" id="XP_001025975.2">
    <property type="nucleotide sequence ID" value="XM_001025975.2"/>
</dbReference>
<dbReference type="GeneID" id="7846985"/>
<accession>Q24D59</accession>
<proteinExistence type="predicted"/>
<keyword evidence="2" id="KW-1185">Reference proteome</keyword>
<dbReference type="Proteomes" id="UP000009168">
    <property type="component" value="Unassembled WGS sequence"/>
</dbReference>
<dbReference type="HOGENOM" id="CLU_2517577_0_0_1"/>
<dbReference type="KEGG" id="tet:TTHERM_01105000"/>
<evidence type="ECO:0000313" key="2">
    <source>
        <dbReference type="Proteomes" id="UP000009168"/>
    </source>
</evidence>
<protein>
    <submittedName>
        <fullName evidence="1">Uncharacterized protein</fullName>
    </submittedName>
</protein>
<sequence length="121" mass="14326">MQVKFVNRLINFQRRPLNQTRNNLKRISLTSLKSFKQIISYIDSYIGFNASATNYLRQLIFQINQFKMFDLSDLKKTVNIIKRAHQLLNYIKNKTLEILFENNNKICDLGAGLKLFDLHDK</sequence>
<dbReference type="InParanoid" id="Q24D59"/>
<reference evidence="2" key="1">
    <citation type="journal article" date="2006" name="PLoS Biol.">
        <title>Macronuclear genome sequence of the ciliate Tetrahymena thermophila, a model eukaryote.</title>
        <authorList>
            <person name="Eisen J.A."/>
            <person name="Coyne R.S."/>
            <person name="Wu M."/>
            <person name="Wu D."/>
            <person name="Thiagarajan M."/>
            <person name="Wortman J.R."/>
            <person name="Badger J.H."/>
            <person name="Ren Q."/>
            <person name="Amedeo P."/>
            <person name="Jones K.M."/>
            <person name="Tallon L.J."/>
            <person name="Delcher A.L."/>
            <person name="Salzberg S.L."/>
            <person name="Silva J.C."/>
            <person name="Haas B.J."/>
            <person name="Majoros W.H."/>
            <person name="Farzad M."/>
            <person name="Carlton J.M."/>
            <person name="Smith R.K. Jr."/>
            <person name="Garg J."/>
            <person name="Pearlman R.E."/>
            <person name="Karrer K.M."/>
            <person name="Sun L."/>
            <person name="Manning G."/>
            <person name="Elde N.C."/>
            <person name="Turkewitz A.P."/>
            <person name="Asai D.J."/>
            <person name="Wilkes D.E."/>
            <person name="Wang Y."/>
            <person name="Cai H."/>
            <person name="Collins K."/>
            <person name="Stewart B.A."/>
            <person name="Lee S.R."/>
            <person name="Wilamowska K."/>
            <person name="Weinberg Z."/>
            <person name="Ruzzo W.L."/>
            <person name="Wloga D."/>
            <person name="Gaertig J."/>
            <person name="Frankel J."/>
            <person name="Tsao C.-C."/>
            <person name="Gorovsky M.A."/>
            <person name="Keeling P.J."/>
            <person name="Waller R.F."/>
            <person name="Patron N.J."/>
            <person name="Cherry J.M."/>
            <person name="Stover N.A."/>
            <person name="Krieger C.J."/>
            <person name="del Toro C."/>
            <person name="Ryder H.F."/>
            <person name="Williamson S.C."/>
            <person name="Barbeau R.A."/>
            <person name="Hamilton E.P."/>
            <person name="Orias E."/>
        </authorList>
    </citation>
    <scope>NUCLEOTIDE SEQUENCE [LARGE SCALE GENOMIC DNA]</scope>
    <source>
        <strain evidence="2">SB210</strain>
    </source>
</reference>
<evidence type="ECO:0000313" key="1">
    <source>
        <dbReference type="EMBL" id="EAS05730.2"/>
    </source>
</evidence>